<dbReference type="KEGG" id="samy:DB32_008690"/>
<protein>
    <recommendedName>
        <fullName evidence="4">Lipoprotein</fullName>
    </recommendedName>
</protein>
<reference evidence="2 3" key="1">
    <citation type="submission" date="2015-03" db="EMBL/GenBank/DDBJ databases">
        <title>Genome assembly of Sandaracinus amylolyticus DSM 53668.</title>
        <authorList>
            <person name="Sharma G."/>
            <person name="Subramanian S."/>
        </authorList>
    </citation>
    <scope>NUCLEOTIDE SEQUENCE [LARGE SCALE GENOMIC DNA]</scope>
    <source>
        <strain evidence="2 3">DSM 53668</strain>
    </source>
</reference>
<gene>
    <name evidence="2" type="ORF">DB32_008690</name>
</gene>
<organism evidence="2 3">
    <name type="scientific">Sandaracinus amylolyticus</name>
    <dbReference type="NCBI Taxonomy" id="927083"/>
    <lineage>
        <taxon>Bacteria</taxon>
        <taxon>Pseudomonadati</taxon>
        <taxon>Myxococcota</taxon>
        <taxon>Polyangia</taxon>
        <taxon>Polyangiales</taxon>
        <taxon>Sandaracinaceae</taxon>
        <taxon>Sandaracinus</taxon>
    </lineage>
</organism>
<name>A0A0F6YNJ2_9BACT</name>
<feature type="compositionally biased region" description="Polar residues" evidence="1">
    <location>
        <begin position="48"/>
        <end position="59"/>
    </location>
</feature>
<evidence type="ECO:0000256" key="1">
    <source>
        <dbReference type="SAM" id="MobiDB-lite"/>
    </source>
</evidence>
<dbReference type="PROSITE" id="PS51257">
    <property type="entry name" value="PROKAR_LIPOPROTEIN"/>
    <property type="match status" value="1"/>
</dbReference>
<keyword evidence="3" id="KW-1185">Reference proteome</keyword>
<evidence type="ECO:0000313" key="2">
    <source>
        <dbReference type="EMBL" id="AKF11541.1"/>
    </source>
</evidence>
<dbReference type="EMBL" id="CP011125">
    <property type="protein sequence ID" value="AKF11541.1"/>
    <property type="molecule type" value="Genomic_DNA"/>
</dbReference>
<accession>A0A0F6YNJ2</accession>
<evidence type="ECO:0000313" key="3">
    <source>
        <dbReference type="Proteomes" id="UP000034883"/>
    </source>
</evidence>
<dbReference type="Proteomes" id="UP000034883">
    <property type="component" value="Chromosome"/>
</dbReference>
<dbReference type="STRING" id="927083.DB32_008690"/>
<dbReference type="AlphaFoldDB" id="A0A0F6YNJ2"/>
<evidence type="ECO:0008006" key="4">
    <source>
        <dbReference type="Google" id="ProtNLM"/>
    </source>
</evidence>
<feature type="region of interest" description="Disordered" evidence="1">
    <location>
        <begin position="21"/>
        <end position="76"/>
    </location>
</feature>
<sequence>MKTSIPMLVLAGALSLVGCERDMDTAEPTGAQPGETRGRAAGEPAKTGDTTLSPEQTAPDTVAPGSTGALGEDDEP</sequence>
<proteinExistence type="predicted"/>
<dbReference type="RefSeq" id="WP_053238396.1">
    <property type="nucleotide sequence ID" value="NZ_CP011125.1"/>
</dbReference>